<evidence type="ECO:0000259" key="3">
    <source>
        <dbReference type="PROSITE" id="PS51857"/>
    </source>
</evidence>
<dbReference type="KEGG" id="ska:CP970_01460"/>
<comment type="subcellular location">
    <subcellularLocation>
        <location evidence="1">Cytoplasm</location>
    </subcellularLocation>
</comment>
<dbReference type="InterPro" id="IPR011129">
    <property type="entry name" value="CSD"/>
</dbReference>
<dbReference type="GO" id="GO:0005737">
    <property type="term" value="C:cytoplasm"/>
    <property type="evidence" value="ECO:0007669"/>
    <property type="project" value="UniProtKB-SubCell"/>
</dbReference>
<gene>
    <name evidence="4" type="ORF">CP970_01460</name>
</gene>
<proteinExistence type="predicted"/>
<dbReference type="Proteomes" id="UP000325529">
    <property type="component" value="Chromosome"/>
</dbReference>
<dbReference type="EMBL" id="CP023699">
    <property type="protein sequence ID" value="QEU89791.1"/>
    <property type="molecule type" value="Genomic_DNA"/>
</dbReference>
<dbReference type="Pfam" id="PF00313">
    <property type="entry name" value="CSD"/>
    <property type="match status" value="1"/>
</dbReference>
<evidence type="ECO:0000313" key="4">
    <source>
        <dbReference type="EMBL" id="QEU89791.1"/>
    </source>
</evidence>
<dbReference type="Gene3D" id="2.40.50.140">
    <property type="entry name" value="Nucleic acid-binding proteins"/>
    <property type="match status" value="1"/>
</dbReference>
<sequence>MERCKGLVQYFNREGGYGFIVPFGQQDTVFVKREDFDGDLKVISEGQQVSFELALGSGRFEARHVQP</sequence>
<organism evidence="4 5">
    <name type="scientific">Streptomyces kanamyceticus</name>
    <dbReference type="NCBI Taxonomy" id="1967"/>
    <lineage>
        <taxon>Bacteria</taxon>
        <taxon>Bacillati</taxon>
        <taxon>Actinomycetota</taxon>
        <taxon>Actinomycetes</taxon>
        <taxon>Kitasatosporales</taxon>
        <taxon>Streptomycetaceae</taxon>
        <taxon>Streptomyces</taxon>
    </lineage>
</organism>
<dbReference type="PIRSF" id="PIRSF002599">
    <property type="entry name" value="Cold_shock_A"/>
    <property type="match status" value="1"/>
</dbReference>
<protein>
    <submittedName>
        <fullName evidence="4">Cold shock domain-containing protein</fullName>
    </submittedName>
</protein>
<accession>A0A5J6G7P0</accession>
<dbReference type="GO" id="GO:0003676">
    <property type="term" value="F:nucleic acid binding"/>
    <property type="evidence" value="ECO:0007669"/>
    <property type="project" value="InterPro"/>
</dbReference>
<dbReference type="SUPFAM" id="SSF50249">
    <property type="entry name" value="Nucleic acid-binding proteins"/>
    <property type="match status" value="1"/>
</dbReference>
<dbReference type="OrthoDB" id="4239607at2"/>
<dbReference type="PROSITE" id="PS51857">
    <property type="entry name" value="CSD_2"/>
    <property type="match status" value="1"/>
</dbReference>
<name>A0A5J6G7P0_STRKN</name>
<reference evidence="4 5" key="1">
    <citation type="submission" date="2017-09" db="EMBL/GenBank/DDBJ databases">
        <authorList>
            <person name="Lee N."/>
            <person name="Cho B.-K."/>
        </authorList>
    </citation>
    <scope>NUCLEOTIDE SEQUENCE [LARGE SCALE GENOMIC DNA]</scope>
    <source>
        <strain evidence="4 5">ATCC 12853</strain>
    </source>
</reference>
<dbReference type="RefSeq" id="WP_055554959.1">
    <property type="nucleotide sequence ID" value="NZ_CP023699.1"/>
</dbReference>
<keyword evidence="5" id="KW-1185">Reference proteome</keyword>
<dbReference type="InterPro" id="IPR002059">
    <property type="entry name" value="CSP_DNA-bd"/>
</dbReference>
<feature type="domain" description="CSD" evidence="3">
    <location>
        <begin position="3"/>
        <end position="67"/>
    </location>
</feature>
<keyword evidence="2" id="KW-0963">Cytoplasm</keyword>
<dbReference type="InterPro" id="IPR012340">
    <property type="entry name" value="NA-bd_OB-fold"/>
</dbReference>
<evidence type="ECO:0000256" key="1">
    <source>
        <dbReference type="ARBA" id="ARBA00004496"/>
    </source>
</evidence>
<evidence type="ECO:0000313" key="5">
    <source>
        <dbReference type="Proteomes" id="UP000325529"/>
    </source>
</evidence>
<dbReference type="PRINTS" id="PR00050">
    <property type="entry name" value="COLDSHOCK"/>
</dbReference>
<evidence type="ECO:0000256" key="2">
    <source>
        <dbReference type="ARBA" id="ARBA00022490"/>
    </source>
</evidence>
<dbReference type="InterPro" id="IPR012156">
    <property type="entry name" value="Cold_shock_CspA"/>
</dbReference>
<dbReference type="SMART" id="SM00357">
    <property type="entry name" value="CSP"/>
    <property type="match status" value="1"/>
</dbReference>
<dbReference type="AlphaFoldDB" id="A0A5J6G7P0"/>